<dbReference type="PROSITE" id="PS51296">
    <property type="entry name" value="RIESKE"/>
    <property type="match status" value="1"/>
</dbReference>
<dbReference type="GO" id="GO:0046872">
    <property type="term" value="F:metal ion binding"/>
    <property type="evidence" value="ECO:0007669"/>
    <property type="project" value="UniProtKB-KW"/>
</dbReference>
<dbReference type="InterPro" id="IPR036922">
    <property type="entry name" value="Rieske_2Fe-2S_sf"/>
</dbReference>
<keyword evidence="1" id="KW-0001">2Fe-2S</keyword>
<evidence type="ECO:0000313" key="10">
    <source>
        <dbReference type="Proteomes" id="UP000007523"/>
    </source>
</evidence>
<dbReference type="GO" id="GO:0051537">
    <property type="term" value="F:2 iron, 2 sulfur cluster binding"/>
    <property type="evidence" value="ECO:0007669"/>
    <property type="project" value="UniProtKB-KW"/>
</dbReference>
<keyword evidence="7" id="KW-0472">Membrane</keyword>
<protein>
    <submittedName>
        <fullName evidence="9">Putative Rieske iron-sulfur protein</fullName>
    </submittedName>
</protein>
<keyword evidence="2" id="KW-0479">Metal-binding</keyword>
<organism evidence="9 10">
    <name type="scientific">Paenibacillus mucilaginosus 3016</name>
    <dbReference type="NCBI Taxonomy" id="1116391"/>
    <lineage>
        <taxon>Bacteria</taxon>
        <taxon>Bacillati</taxon>
        <taxon>Bacillota</taxon>
        <taxon>Bacilli</taxon>
        <taxon>Bacillales</taxon>
        <taxon>Paenibacillaceae</taxon>
        <taxon>Paenibacillus</taxon>
    </lineage>
</organism>
<gene>
    <name evidence="9" type="ORF">PM3016_1730</name>
</gene>
<evidence type="ECO:0000313" key="9">
    <source>
        <dbReference type="EMBL" id="AFC28642.1"/>
    </source>
</evidence>
<dbReference type="EMBL" id="CP003235">
    <property type="protein sequence ID" value="AFC28642.1"/>
    <property type="molecule type" value="Genomic_DNA"/>
</dbReference>
<dbReference type="KEGG" id="pmq:PM3016_1730"/>
<keyword evidence="5" id="KW-1015">Disulfide bond</keyword>
<evidence type="ECO:0000256" key="2">
    <source>
        <dbReference type="ARBA" id="ARBA00022723"/>
    </source>
</evidence>
<dbReference type="AlphaFoldDB" id="H6NEV1"/>
<dbReference type="InterPro" id="IPR014349">
    <property type="entry name" value="Rieske_Fe-S_prot"/>
</dbReference>
<dbReference type="InterPro" id="IPR006311">
    <property type="entry name" value="TAT_signal"/>
</dbReference>
<name>H6NEV1_9BACL</name>
<evidence type="ECO:0000256" key="1">
    <source>
        <dbReference type="ARBA" id="ARBA00022714"/>
    </source>
</evidence>
<sequence length="179" mass="19620">MMNGDQTRGNGAVPPHEDNYTHNIRKDNERRLDRRSFMKTMVGAAGVFAVSTLPWGAIAAKELSSPAKKAFPKTRITALSDLKVGEAVEFAYPGEHDSALLVRLGEGEFKAYQNACTHLKCPVFWSGEKGELVCPCHHGLFDVRTGAPVAGPPKRPLPEIELKLEQGTVYAVGVKRYET</sequence>
<keyword evidence="7" id="KW-0812">Transmembrane</keyword>
<feature type="domain" description="Rieske" evidence="8">
    <location>
        <begin position="74"/>
        <end position="171"/>
    </location>
</feature>
<dbReference type="STRING" id="1116391.PM3016_1730"/>
<accession>H6NEV1</accession>
<reference evidence="9 10" key="1">
    <citation type="journal article" date="2012" name="J. Bacteriol.">
        <title>Complete Genome Sequence of Paenibacillus mucilaginosus 3016, a Bacterium Functional as Microbial Fertilizer.</title>
        <authorList>
            <person name="Ma M."/>
            <person name="Wang Z."/>
            <person name="Li L."/>
            <person name="Jiang X."/>
            <person name="Guan D."/>
            <person name="Cao F."/>
            <person name="Chen H."/>
            <person name="Wang X."/>
            <person name="Shen D."/>
            <person name="Du B."/>
            <person name="Li J."/>
        </authorList>
    </citation>
    <scope>NUCLEOTIDE SEQUENCE [LARGE SCALE GENOMIC DNA]</scope>
    <source>
        <strain evidence="9 10">3016</strain>
    </source>
</reference>
<keyword evidence="10" id="KW-1185">Reference proteome</keyword>
<proteinExistence type="predicted"/>
<feature type="region of interest" description="Disordered" evidence="6">
    <location>
        <begin position="1"/>
        <end position="28"/>
    </location>
</feature>
<dbReference type="GO" id="GO:0016705">
    <property type="term" value="F:oxidoreductase activity, acting on paired donors, with incorporation or reduction of molecular oxygen"/>
    <property type="evidence" value="ECO:0007669"/>
    <property type="project" value="UniProtKB-ARBA"/>
</dbReference>
<dbReference type="Pfam" id="PF00355">
    <property type="entry name" value="Rieske"/>
    <property type="match status" value="1"/>
</dbReference>
<evidence type="ECO:0000256" key="3">
    <source>
        <dbReference type="ARBA" id="ARBA00023004"/>
    </source>
</evidence>
<keyword evidence="3" id="KW-0408">Iron</keyword>
<keyword evidence="4" id="KW-0411">Iron-sulfur</keyword>
<dbReference type="InterPro" id="IPR017941">
    <property type="entry name" value="Rieske_2Fe-2S"/>
</dbReference>
<dbReference type="SUPFAM" id="SSF50022">
    <property type="entry name" value="ISP domain"/>
    <property type="match status" value="1"/>
</dbReference>
<evidence type="ECO:0000256" key="5">
    <source>
        <dbReference type="ARBA" id="ARBA00023157"/>
    </source>
</evidence>
<dbReference type="PANTHER" id="PTHR10134">
    <property type="entry name" value="CYTOCHROME B-C1 COMPLEX SUBUNIT RIESKE, MITOCHONDRIAL"/>
    <property type="match status" value="1"/>
</dbReference>
<dbReference type="Proteomes" id="UP000007523">
    <property type="component" value="Chromosome"/>
</dbReference>
<feature type="transmembrane region" description="Helical" evidence="7">
    <location>
        <begin position="40"/>
        <end position="58"/>
    </location>
</feature>
<dbReference type="Gene3D" id="2.102.10.10">
    <property type="entry name" value="Rieske [2Fe-2S] iron-sulphur domain"/>
    <property type="match status" value="1"/>
</dbReference>
<evidence type="ECO:0000256" key="4">
    <source>
        <dbReference type="ARBA" id="ARBA00023014"/>
    </source>
</evidence>
<keyword evidence="7" id="KW-1133">Transmembrane helix</keyword>
<dbReference type="GO" id="GO:0004497">
    <property type="term" value="F:monooxygenase activity"/>
    <property type="evidence" value="ECO:0007669"/>
    <property type="project" value="UniProtKB-ARBA"/>
</dbReference>
<evidence type="ECO:0000259" key="8">
    <source>
        <dbReference type="PROSITE" id="PS51296"/>
    </source>
</evidence>
<dbReference type="PROSITE" id="PS51318">
    <property type="entry name" value="TAT"/>
    <property type="match status" value="1"/>
</dbReference>
<evidence type="ECO:0000256" key="6">
    <source>
        <dbReference type="SAM" id="MobiDB-lite"/>
    </source>
</evidence>
<feature type="compositionally biased region" description="Basic and acidic residues" evidence="6">
    <location>
        <begin position="15"/>
        <end position="28"/>
    </location>
</feature>
<evidence type="ECO:0000256" key="7">
    <source>
        <dbReference type="SAM" id="Phobius"/>
    </source>
</evidence>
<dbReference type="HOGENOM" id="CLU_055690_1_3_9"/>